<feature type="repeat" description="WD" evidence="4">
    <location>
        <begin position="297"/>
        <end position="333"/>
    </location>
</feature>
<dbReference type="InterPro" id="IPR019775">
    <property type="entry name" value="WD40_repeat_CS"/>
</dbReference>
<feature type="compositionally biased region" description="Low complexity" evidence="5">
    <location>
        <begin position="372"/>
        <end position="381"/>
    </location>
</feature>
<dbReference type="Pfam" id="PF00400">
    <property type="entry name" value="WD40"/>
    <property type="match status" value="1"/>
</dbReference>
<feature type="repeat" description="WD" evidence="4">
    <location>
        <begin position="253"/>
        <end position="295"/>
    </location>
</feature>
<dbReference type="SUPFAM" id="SSF50978">
    <property type="entry name" value="WD40 repeat-like"/>
    <property type="match status" value="1"/>
</dbReference>
<comment type="similarity">
    <text evidence="1">Belongs to the WD repeat EIPR1 family.</text>
</comment>
<dbReference type="Proteomes" id="UP000241890">
    <property type="component" value="Unassembled WGS sequence"/>
</dbReference>
<evidence type="ECO:0000256" key="3">
    <source>
        <dbReference type="ARBA" id="ARBA00022737"/>
    </source>
</evidence>
<feature type="region of interest" description="Disordered" evidence="5">
    <location>
        <begin position="342"/>
        <end position="381"/>
    </location>
</feature>
<evidence type="ECO:0000256" key="4">
    <source>
        <dbReference type="PROSITE-ProRule" id="PRU00221"/>
    </source>
</evidence>
<organism evidence="7 8">
    <name type="scientific">Hondaea fermentalgiana</name>
    <dbReference type="NCBI Taxonomy" id="2315210"/>
    <lineage>
        <taxon>Eukaryota</taxon>
        <taxon>Sar</taxon>
        <taxon>Stramenopiles</taxon>
        <taxon>Bigyra</taxon>
        <taxon>Labyrinthulomycetes</taxon>
        <taxon>Thraustochytrida</taxon>
        <taxon>Thraustochytriidae</taxon>
        <taxon>Hondaea</taxon>
    </lineage>
</organism>
<dbReference type="PROSITE" id="PS00678">
    <property type="entry name" value="WD_REPEATS_1"/>
    <property type="match status" value="1"/>
</dbReference>
<feature type="compositionally biased region" description="Acidic residues" evidence="5">
    <location>
        <begin position="342"/>
        <end position="363"/>
    </location>
</feature>
<dbReference type="InterPro" id="IPR001680">
    <property type="entry name" value="WD40_rpt"/>
</dbReference>
<dbReference type="PANTHER" id="PTHR14205">
    <property type="entry name" value="WD-REPEAT PROTEIN"/>
    <property type="match status" value="1"/>
</dbReference>
<comment type="caution">
    <text evidence="7">The sequence shown here is derived from an EMBL/GenBank/DDBJ whole genome shotgun (WGS) entry which is preliminary data.</text>
</comment>
<keyword evidence="8" id="KW-1185">Reference proteome</keyword>
<dbReference type="OrthoDB" id="196957at2759"/>
<gene>
    <name evidence="7" type="ORF">FCC1311_089702</name>
</gene>
<evidence type="ECO:0000256" key="5">
    <source>
        <dbReference type="SAM" id="MobiDB-lite"/>
    </source>
</evidence>
<dbReference type="SMART" id="SM00320">
    <property type="entry name" value="WD40"/>
    <property type="match status" value="4"/>
</dbReference>
<reference evidence="7 8" key="1">
    <citation type="submission" date="2017-12" db="EMBL/GenBank/DDBJ databases">
        <title>Sequencing, de novo assembly and annotation of complete genome of a new Thraustochytrid species, strain FCC1311.</title>
        <authorList>
            <person name="Sedici K."/>
            <person name="Godart F."/>
            <person name="Aiese Cigliano R."/>
            <person name="Sanseverino W."/>
            <person name="Barakat M."/>
            <person name="Ortet P."/>
            <person name="Marechal E."/>
            <person name="Cagnac O."/>
            <person name="Amato A."/>
        </authorList>
    </citation>
    <scope>NUCLEOTIDE SEQUENCE [LARGE SCALE GENOMIC DNA]</scope>
</reference>
<dbReference type="InterPro" id="IPR040323">
    <property type="entry name" value="EIPR1"/>
</dbReference>
<keyword evidence="2 4" id="KW-0853">WD repeat</keyword>
<evidence type="ECO:0000259" key="6">
    <source>
        <dbReference type="Pfam" id="PF23609"/>
    </source>
</evidence>
<proteinExistence type="inferred from homology"/>
<dbReference type="InParanoid" id="A0A2R5GQ58"/>
<dbReference type="InterPro" id="IPR036322">
    <property type="entry name" value="WD40_repeat_dom_sf"/>
</dbReference>
<evidence type="ECO:0000313" key="8">
    <source>
        <dbReference type="Proteomes" id="UP000241890"/>
    </source>
</evidence>
<dbReference type="GO" id="GO:0016567">
    <property type="term" value="P:protein ubiquitination"/>
    <property type="evidence" value="ECO:0007669"/>
    <property type="project" value="TreeGrafter"/>
</dbReference>
<dbReference type="PANTHER" id="PTHR14205:SF15">
    <property type="entry name" value="EARP AND GARP COMPLEX-INTERACTING PROTEIN 1"/>
    <property type="match status" value="1"/>
</dbReference>
<protein>
    <submittedName>
        <fullName evidence="7">Nuclear distribution protein PAC1-1</fullName>
    </submittedName>
</protein>
<dbReference type="AlphaFoldDB" id="A0A2R5GQ58"/>
<dbReference type="Pfam" id="PF23609">
    <property type="entry name" value="Beta-prop_EIPR1"/>
    <property type="match status" value="1"/>
</dbReference>
<dbReference type="PROSITE" id="PS50294">
    <property type="entry name" value="WD_REPEATS_REGION"/>
    <property type="match status" value="1"/>
</dbReference>
<evidence type="ECO:0000313" key="7">
    <source>
        <dbReference type="EMBL" id="GBG32745.1"/>
    </source>
</evidence>
<name>A0A2R5GQ58_9STRA</name>
<sequence>MFSSGAAVQSVSADKPCRCVEALPTATSATLDGGDSLGAGADAALDDFDEVHADKHLFLAGTQRLGAEEDTGDANEIVLFEYLEAGNKLETRARMKHPGEVWQLAPHATRRDLLLTIAGTGVERQGMLFRFDADAGSLNELARVPTTTDHTLRKLLWHPPETSAAGSLGGEDFEDDHELSERFLAVHDGLVRLWDVEQSLTQMDDIGTCSLPSPRSLGAACWDPHHIHEVSVGSGDKVVGIDLRSMEITRRIDGAHKLGVRDLDYNPNKPYHLVTGGEDRRVKFWDVRKPDQPLKVILAHDHWVGAVRYNRFHDQLVLSAGTDSHVSLWRLSSISSAPLLGLDDDDDDASDVGNDSDDPDDRDTDAHSKGGASTAASTSETADGLVKSYEDHADSVYSVAWSAAEAWVFASLSIDGKLVVNHVPSAEKYKILL</sequence>
<accession>A0A2R5GQ58</accession>
<evidence type="ECO:0000256" key="2">
    <source>
        <dbReference type="ARBA" id="ARBA00022574"/>
    </source>
</evidence>
<dbReference type="EMBL" id="BEYU01000129">
    <property type="protein sequence ID" value="GBG32745.1"/>
    <property type="molecule type" value="Genomic_DNA"/>
</dbReference>
<evidence type="ECO:0000256" key="1">
    <source>
        <dbReference type="ARBA" id="ARBA00005672"/>
    </source>
</evidence>
<keyword evidence="3" id="KW-0677">Repeat</keyword>
<dbReference type="PROSITE" id="PS50082">
    <property type="entry name" value="WD_REPEATS_2"/>
    <property type="match status" value="2"/>
</dbReference>
<dbReference type="InterPro" id="IPR059104">
    <property type="entry name" value="Beta-prop_EIPR1-like"/>
</dbReference>
<feature type="domain" description="EIPR1-like beta-propeller" evidence="6">
    <location>
        <begin position="52"/>
        <end position="329"/>
    </location>
</feature>
<dbReference type="Gene3D" id="2.130.10.10">
    <property type="entry name" value="YVTN repeat-like/Quinoprotein amine dehydrogenase"/>
    <property type="match status" value="1"/>
</dbReference>
<dbReference type="InterPro" id="IPR015943">
    <property type="entry name" value="WD40/YVTN_repeat-like_dom_sf"/>
</dbReference>